<reference evidence="2" key="1">
    <citation type="submission" date="2014-09" db="EMBL/GenBank/DDBJ databases">
        <authorList>
            <person name="Magalhaes I.L.F."/>
            <person name="Oliveira U."/>
            <person name="Santos F.R."/>
            <person name="Vidigal T.H.D.A."/>
            <person name="Brescovit A.D."/>
            <person name="Santos A.J."/>
        </authorList>
    </citation>
    <scope>NUCLEOTIDE SEQUENCE</scope>
    <source>
        <tissue evidence="2">Shoot tissue taken approximately 20 cm above the soil surface</tissue>
    </source>
</reference>
<keyword evidence="1" id="KW-0812">Transmembrane</keyword>
<keyword evidence="1" id="KW-0472">Membrane</keyword>
<accession>A0A0A9HG42</accession>
<organism evidence="2">
    <name type="scientific">Arundo donax</name>
    <name type="common">Giant reed</name>
    <name type="synonym">Donax arundinaceus</name>
    <dbReference type="NCBI Taxonomy" id="35708"/>
    <lineage>
        <taxon>Eukaryota</taxon>
        <taxon>Viridiplantae</taxon>
        <taxon>Streptophyta</taxon>
        <taxon>Embryophyta</taxon>
        <taxon>Tracheophyta</taxon>
        <taxon>Spermatophyta</taxon>
        <taxon>Magnoliopsida</taxon>
        <taxon>Liliopsida</taxon>
        <taxon>Poales</taxon>
        <taxon>Poaceae</taxon>
        <taxon>PACMAD clade</taxon>
        <taxon>Arundinoideae</taxon>
        <taxon>Arundineae</taxon>
        <taxon>Arundo</taxon>
    </lineage>
</organism>
<dbReference type="AlphaFoldDB" id="A0A0A9HG42"/>
<reference evidence="2" key="2">
    <citation type="journal article" date="2015" name="Data Brief">
        <title>Shoot transcriptome of the giant reed, Arundo donax.</title>
        <authorList>
            <person name="Barrero R.A."/>
            <person name="Guerrero F.D."/>
            <person name="Moolhuijzen P."/>
            <person name="Goolsby J.A."/>
            <person name="Tidwell J."/>
            <person name="Bellgard S.E."/>
            <person name="Bellgard M.I."/>
        </authorList>
    </citation>
    <scope>NUCLEOTIDE SEQUENCE</scope>
    <source>
        <tissue evidence="2">Shoot tissue taken approximately 20 cm above the soil surface</tissue>
    </source>
</reference>
<protein>
    <submittedName>
        <fullName evidence="2">Uncharacterized protein</fullName>
    </submittedName>
</protein>
<sequence length="87" mass="10112">MLSNVMNLLGAGKQVHTYRIISSIIWSCTFLLISEKIEIRGTVLQIMSWAHHGICLQCERVRRPNRKHPRTASFGSHLRPWMANYLH</sequence>
<evidence type="ECO:0000313" key="2">
    <source>
        <dbReference type="EMBL" id="JAE35707.1"/>
    </source>
</evidence>
<proteinExistence type="predicted"/>
<feature type="transmembrane region" description="Helical" evidence="1">
    <location>
        <begin position="16"/>
        <end position="33"/>
    </location>
</feature>
<keyword evidence="1" id="KW-1133">Transmembrane helix</keyword>
<name>A0A0A9HG42_ARUDO</name>
<dbReference type="EMBL" id="GBRH01162189">
    <property type="protein sequence ID" value="JAE35707.1"/>
    <property type="molecule type" value="Transcribed_RNA"/>
</dbReference>
<evidence type="ECO:0000256" key="1">
    <source>
        <dbReference type="SAM" id="Phobius"/>
    </source>
</evidence>